<dbReference type="AlphaFoldDB" id="A0A5N5WHH0"/>
<dbReference type="Proteomes" id="UP000326565">
    <property type="component" value="Unassembled WGS sequence"/>
</dbReference>
<evidence type="ECO:0000313" key="2">
    <source>
        <dbReference type="Proteomes" id="UP000326565"/>
    </source>
</evidence>
<name>A0A5N5WHH0_9EURO</name>
<evidence type="ECO:0000313" key="1">
    <source>
        <dbReference type="EMBL" id="KAB8067115.1"/>
    </source>
</evidence>
<keyword evidence="2" id="KW-1185">Reference proteome</keyword>
<dbReference type="EMBL" id="ML732566">
    <property type="protein sequence ID" value="KAB8067115.1"/>
    <property type="molecule type" value="Genomic_DNA"/>
</dbReference>
<gene>
    <name evidence="1" type="ORF">BDV29DRAFT_163734</name>
</gene>
<dbReference type="OrthoDB" id="2151789at2759"/>
<organism evidence="1 2">
    <name type="scientific">Aspergillus leporis</name>
    <dbReference type="NCBI Taxonomy" id="41062"/>
    <lineage>
        <taxon>Eukaryota</taxon>
        <taxon>Fungi</taxon>
        <taxon>Dikarya</taxon>
        <taxon>Ascomycota</taxon>
        <taxon>Pezizomycotina</taxon>
        <taxon>Eurotiomycetes</taxon>
        <taxon>Eurotiomycetidae</taxon>
        <taxon>Eurotiales</taxon>
        <taxon>Aspergillaceae</taxon>
        <taxon>Aspergillus</taxon>
        <taxon>Aspergillus subgen. Circumdati</taxon>
    </lineage>
</organism>
<reference evidence="1 2" key="1">
    <citation type="submission" date="2019-04" db="EMBL/GenBank/DDBJ databases">
        <title>Friends and foes A comparative genomics study of 23 Aspergillus species from section Flavi.</title>
        <authorList>
            <consortium name="DOE Joint Genome Institute"/>
            <person name="Kjaerbolling I."/>
            <person name="Vesth T."/>
            <person name="Frisvad J.C."/>
            <person name="Nybo J.L."/>
            <person name="Theobald S."/>
            <person name="Kildgaard S."/>
            <person name="Isbrandt T."/>
            <person name="Kuo A."/>
            <person name="Sato A."/>
            <person name="Lyhne E.K."/>
            <person name="Kogle M.E."/>
            <person name="Wiebenga A."/>
            <person name="Kun R.S."/>
            <person name="Lubbers R.J."/>
            <person name="Makela M.R."/>
            <person name="Barry K."/>
            <person name="Chovatia M."/>
            <person name="Clum A."/>
            <person name="Daum C."/>
            <person name="Haridas S."/>
            <person name="He G."/>
            <person name="LaButti K."/>
            <person name="Lipzen A."/>
            <person name="Mondo S."/>
            <person name="Riley R."/>
            <person name="Salamov A."/>
            <person name="Simmons B.A."/>
            <person name="Magnuson J.K."/>
            <person name="Henrissat B."/>
            <person name="Mortensen U.H."/>
            <person name="Larsen T.O."/>
            <person name="Devries R.P."/>
            <person name="Grigoriev I.V."/>
            <person name="Machida M."/>
            <person name="Baker S.E."/>
            <person name="Andersen M.R."/>
        </authorList>
    </citation>
    <scope>NUCLEOTIDE SEQUENCE [LARGE SCALE GENOMIC DNA]</scope>
    <source>
        <strain evidence="1 2">CBS 151.66</strain>
    </source>
</reference>
<feature type="non-terminal residue" evidence="1">
    <location>
        <position position="1"/>
    </location>
</feature>
<protein>
    <recommendedName>
        <fullName evidence="3">Berberine/berberine-like domain-containing protein</fullName>
    </recommendedName>
</protein>
<sequence>AFVTPRWKDAKHDDLMHTAVEKWAEEAKKVTESLGTADPFLYHNFAAPSQKPLCGYGAESVSFLKGVSRKYDPAGVFQKLASGGFKVSQAC</sequence>
<accession>A0A5N5WHH0</accession>
<evidence type="ECO:0008006" key="3">
    <source>
        <dbReference type="Google" id="ProtNLM"/>
    </source>
</evidence>
<proteinExistence type="predicted"/>